<feature type="domain" description="Glycosyltransferase subfamily 4-like N-terminal" evidence="2">
    <location>
        <begin position="20"/>
        <end position="188"/>
    </location>
</feature>
<dbReference type="InterPro" id="IPR028098">
    <property type="entry name" value="Glyco_trans_4-like_N"/>
</dbReference>
<organism evidence="3 4">
    <name type="scientific">Candidatus Beckwithbacteria bacterium CG10_big_fil_rev_8_21_14_0_10_34_10</name>
    <dbReference type="NCBI Taxonomy" id="1974495"/>
    <lineage>
        <taxon>Bacteria</taxon>
        <taxon>Candidatus Beckwithiibacteriota</taxon>
    </lineage>
</organism>
<evidence type="ECO:0000259" key="1">
    <source>
        <dbReference type="Pfam" id="PF00534"/>
    </source>
</evidence>
<dbReference type="Pfam" id="PF00534">
    <property type="entry name" value="Glycos_transf_1"/>
    <property type="match status" value="1"/>
</dbReference>
<evidence type="ECO:0000313" key="3">
    <source>
        <dbReference type="EMBL" id="PIS09370.1"/>
    </source>
</evidence>
<dbReference type="AlphaFoldDB" id="A0A2H0W9M6"/>
<gene>
    <name evidence="3" type="ORF">COT75_01690</name>
</gene>
<evidence type="ECO:0000259" key="2">
    <source>
        <dbReference type="Pfam" id="PF13439"/>
    </source>
</evidence>
<dbReference type="Proteomes" id="UP000230093">
    <property type="component" value="Unassembled WGS sequence"/>
</dbReference>
<reference evidence="4" key="1">
    <citation type="submission" date="2017-09" db="EMBL/GenBank/DDBJ databases">
        <title>Depth-based differentiation of microbial function through sediment-hosted aquifers and enrichment of novel symbionts in the deep terrestrial subsurface.</title>
        <authorList>
            <person name="Probst A.J."/>
            <person name="Ladd B."/>
            <person name="Jarett J.K."/>
            <person name="Geller-Mcgrath D.E."/>
            <person name="Sieber C.M.K."/>
            <person name="Emerson J.B."/>
            <person name="Anantharaman K."/>
            <person name="Thomas B.C."/>
            <person name="Malmstrom R."/>
            <person name="Stieglmeier M."/>
            <person name="Klingl A."/>
            <person name="Woyke T."/>
            <person name="Ryan C.M."/>
            <person name="Banfield J.F."/>
        </authorList>
    </citation>
    <scope>NUCLEOTIDE SEQUENCE [LARGE SCALE GENOMIC DNA]</scope>
</reference>
<dbReference type="EMBL" id="PEZT01000010">
    <property type="protein sequence ID" value="PIS09370.1"/>
    <property type="molecule type" value="Genomic_DNA"/>
</dbReference>
<dbReference type="InterPro" id="IPR050194">
    <property type="entry name" value="Glycosyltransferase_grp1"/>
</dbReference>
<dbReference type="PANTHER" id="PTHR45947:SF3">
    <property type="entry name" value="SULFOQUINOVOSYL TRANSFERASE SQD2"/>
    <property type="match status" value="1"/>
</dbReference>
<evidence type="ECO:0008006" key="5">
    <source>
        <dbReference type="Google" id="ProtNLM"/>
    </source>
</evidence>
<feature type="domain" description="Glycosyl transferase family 1" evidence="1">
    <location>
        <begin position="196"/>
        <end position="351"/>
    </location>
</feature>
<dbReference type="InterPro" id="IPR001296">
    <property type="entry name" value="Glyco_trans_1"/>
</dbReference>
<dbReference type="GO" id="GO:0016757">
    <property type="term" value="F:glycosyltransferase activity"/>
    <property type="evidence" value="ECO:0007669"/>
    <property type="project" value="InterPro"/>
</dbReference>
<dbReference type="PANTHER" id="PTHR45947">
    <property type="entry name" value="SULFOQUINOVOSYL TRANSFERASE SQD2"/>
    <property type="match status" value="1"/>
</dbReference>
<dbReference type="CDD" id="cd03801">
    <property type="entry name" value="GT4_PimA-like"/>
    <property type="match status" value="1"/>
</dbReference>
<proteinExistence type="predicted"/>
<dbReference type="SUPFAM" id="SSF53756">
    <property type="entry name" value="UDP-Glycosyltransferase/glycogen phosphorylase"/>
    <property type="match status" value="1"/>
</dbReference>
<name>A0A2H0W9M6_9BACT</name>
<dbReference type="Gene3D" id="3.40.50.2000">
    <property type="entry name" value="Glycogen Phosphorylase B"/>
    <property type="match status" value="2"/>
</dbReference>
<comment type="caution">
    <text evidence="3">The sequence shown here is derived from an EMBL/GenBank/DDBJ whole genome shotgun (WGS) entry which is preliminary data.</text>
</comment>
<evidence type="ECO:0000313" key="4">
    <source>
        <dbReference type="Proteomes" id="UP000230093"/>
    </source>
</evidence>
<dbReference type="Pfam" id="PF13439">
    <property type="entry name" value="Glyco_transf_4"/>
    <property type="match status" value="1"/>
</dbReference>
<sequence>MKILLLTEFFPDSSQLKFTGGVEARTYFMAKNLAKENKVIVLCRKTQSLREKTRINKIVVYPCGPKTSRVEASFFSIFGRIGFILTAFSKGLKIDFDLIEGSNVVSFLPAFFLGVFKNKPKISWWPDVLKGKWLQNFGLSGIFGEIIERISLKLPWTGIISLSKSTQNKLLKEGILKSKIRIVYGGVESKKLKEMSLRIEKKKKRIICISRLVKYKRVSDLILAFEKLLKKYPQFQLFIVGQGPEEEKLKDLVNKKNLFKKVKFFKDLDRDKLLRLLAESYVFCLPSVIEGFGLVTIEALSCGVPYVIADIEVNKEITNNGEGGFLFKKKDAVDLERKIDILLKNEKTYRIKQKEGIKLAQKYDWKIIAGQTKKGYNKVIHE</sequence>
<protein>
    <recommendedName>
        <fullName evidence="5">Glycosyl transferase family 1 domain-containing protein</fullName>
    </recommendedName>
</protein>
<accession>A0A2H0W9M6</accession>